<keyword evidence="2" id="KW-1185">Reference proteome</keyword>
<dbReference type="Proteomes" id="UP000016927">
    <property type="component" value="Unassembled WGS sequence"/>
</dbReference>
<accession>R0KVS7</accession>
<dbReference type="VEuPathDB" id="MicrosporidiaDB:NBO_11g0072"/>
<gene>
    <name evidence="1" type="ORF">NBO_11g0072</name>
</gene>
<dbReference type="HOGENOM" id="CLU_1777999_0_0_1"/>
<organism evidence="1 2">
    <name type="scientific">Nosema bombycis (strain CQ1 / CVCC 102059)</name>
    <name type="common">Microsporidian parasite</name>
    <name type="synonym">Pebrine of silkworm</name>
    <dbReference type="NCBI Taxonomy" id="578461"/>
    <lineage>
        <taxon>Eukaryota</taxon>
        <taxon>Fungi</taxon>
        <taxon>Fungi incertae sedis</taxon>
        <taxon>Microsporidia</taxon>
        <taxon>Nosematidae</taxon>
        <taxon>Nosema</taxon>
    </lineage>
</organism>
<dbReference type="AlphaFoldDB" id="R0KVS7"/>
<name>R0KVS7_NOSB1</name>
<dbReference type="EMBL" id="KB908919">
    <property type="protein sequence ID" value="EOB15001.1"/>
    <property type="molecule type" value="Genomic_DNA"/>
</dbReference>
<sequence>MSINFNLFYVYAFKLKRKFSIGFMLVYKKTYNIKHIEEGSLLYPTIYTIHLENKESFIILKLHGNTVFIDKKFTIDVRITNHYEILKNYHVSLNGIFHKIVEKDHPKTYVFEMVHNGHTSIISLPNKYLALFNPKDKVSLSIKVIP</sequence>
<evidence type="ECO:0000313" key="1">
    <source>
        <dbReference type="EMBL" id="EOB15001.1"/>
    </source>
</evidence>
<reference evidence="1 2" key="1">
    <citation type="journal article" date="2013" name="BMC Genomics">
        <title>Comparative genomics of parasitic silkworm microsporidia reveal an association between genome expansion and host adaptation.</title>
        <authorList>
            <person name="Pan G."/>
            <person name="Xu J."/>
            <person name="Li T."/>
            <person name="Xia Q."/>
            <person name="Liu S.L."/>
            <person name="Zhang G."/>
            <person name="Li S."/>
            <person name="Li C."/>
            <person name="Liu H."/>
            <person name="Yang L."/>
            <person name="Liu T."/>
            <person name="Zhang X."/>
            <person name="Wu Z."/>
            <person name="Fan W."/>
            <person name="Dang X."/>
            <person name="Xiang H."/>
            <person name="Tao M."/>
            <person name="Li Y."/>
            <person name="Hu J."/>
            <person name="Li Z."/>
            <person name="Lin L."/>
            <person name="Luo J."/>
            <person name="Geng L."/>
            <person name="Wang L."/>
            <person name="Long M."/>
            <person name="Wan Y."/>
            <person name="He N."/>
            <person name="Zhang Z."/>
            <person name="Lu C."/>
            <person name="Keeling P.J."/>
            <person name="Wang J."/>
            <person name="Xiang Z."/>
            <person name="Zhou Z."/>
        </authorList>
    </citation>
    <scope>NUCLEOTIDE SEQUENCE [LARGE SCALE GENOMIC DNA]</scope>
    <source>
        <strain evidence="2">CQ1 / CVCC 102059</strain>
    </source>
</reference>
<protein>
    <submittedName>
        <fullName evidence="1">Uncharacterized protein</fullName>
    </submittedName>
</protein>
<evidence type="ECO:0000313" key="2">
    <source>
        <dbReference type="Proteomes" id="UP000016927"/>
    </source>
</evidence>
<proteinExistence type="predicted"/>